<dbReference type="Proteomes" id="UP001189429">
    <property type="component" value="Unassembled WGS sequence"/>
</dbReference>
<dbReference type="Gene3D" id="3.30.559.10">
    <property type="entry name" value="Chloramphenicol acetyltransferase-like domain"/>
    <property type="match status" value="1"/>
</dbReference>
<evidence type="ECO:0000313" key="3">
    <source>
        <dbReference type="EMBL" id="CAK0820771.1"/>
    </source>
</evidence>
<dbReference type="PANTHER" id="PTHR45527:SF1">
    <property type="entry name" value="FATTY ACID SYNTHASE"/>
    <property type="match status" value="1"/>
</dbReference>
<dbReference type="PANTHER" id="PTHR45527">
    <property type="entry name" value="NONRIBOSOMAL PEPTIDE SYNTHETASE"/>
    <property type="match status" value="1"/>
</dbReference>
<keyword evidence="4" id="KW-1185">Reference proteome</keyword>
<sequence>MPIFGSSHIQLNTKLMLAQSLILSRALYAVAASRGQLEKKASSRSRLSTTASGAGTNGTMRHGKQAAASPFVSKDPLLPCPTYGKQCKGAKGLAAHQRHAHGVKIQDMLAADLRMLQHSATREPGANFAPELYFLRWAAGRGLKARHLKAQGADGSPRRGVSRLECGKFRIPWQASLDLACDSLLGLDSLRILKLSSALRSEAGVRLPLAAVRRCATLGALLAEISRAAAAKPSEDARAAGGPQDAAAGLPDGPPGRERAAWGLMWEQRCAWTFCRDRPLAEATLREALAELARRHPALRAELADPLELFTATQQALAALAMRQRHGRGGKPHEARRQAPLGAVTAALERGAASAARWGFRQAWPRLRVRAETGVPLRVLPPAATKQDAEQTLRWQRFQPPWQAFLVSFGAGDSEDAEGALVHIMVSHMLSDGASGMPIFADLAQIVAALEDPTRALPPPPPCALAALEARVLRMIAASTTAASDLTGHQHGEITHEPIGNAAGYCERQPDTTILTIPQDVTAAFRARARALTVSDEAMVLALLGAVLSRFLRTPEVCMSVVVAQRDGPGESEMLGLFADIRMVHLRVAELSYAGMALWMHHVVQERLWHPQAIASQYQTPLVNIEWQDFERHAGFAHQVYLKQGFEWLSHPIKVSLDQPGPDSFRLRVVIDRALYGAEEQDRFTALLEDPEAFAALLISPLQAVWPSEHAPAAPA</sequence>
<comment type="caution">
    <text evidence="3">The sequence shown here is derived from an EMBL/GenBank/DDBJ whole genome shotgun (WGS) entry which is preliminary data.</text>
</comment>
<dbReference type="Pfam" id="PF00550">
    <property type="entry name" value="PP-binding"/>
    <property type="match status" value="1"/>
</dbReference>
<dbReference type="Gene3D" id="3.30.559.30">
    <property type="entry name" value="Nonribosomal peptide synthetase, condensation domain"/>
    <property type="match status" value="1"/>
</dbReference>
<reference evidence="3" key="1">
    <citation type="submission" date="2023-10" db="EMBL/GenBank/DDBJ databases">
        <authorList>
            <person name="Chen Y."/>
            <person name="Shah S."/>
            <person name="Dougan E. K."/>
            <person name="Thang M."/>
            <person name="Chan C."/>
        </authorList>
    </citation>
    <scope>NUCLEOTIDE SEQUENCE [LARGE SCALE GENOMIC DNA]</scope>
</reference>
<gene>
    <name evidence="3" type="ORF">PCOR1329_LOCUS22326</name>
</gene>
<dbReference type="SUPFAM" id="SSF47336">
    <property type="entry name" value="ACP-like"/>
    <property type="match status" value="1"/>
</dbReference>
<feature type="region of interest" description="Disordered" evidence="1">
    <location>
        <begin position="234"/>
        <end position="254"/>
    </location>
</feature>
<dbReference type="PROSITE" id="PS50075">
    <property type="entry name" value="CARRIER"/>
    <property type="match status" value="1"/>
</dbReference>
<dbReference type="InterPro" id="IPR023213">
    <property type="entry name" value="CAT-like_dom_sf"/>
</dbReference>
<proteinExistence type="predicted"/>
<accession>A0ABN9RNK9</accession>
<organism evidence="3 4">
    <name type="scientific">Prorocentrum cordatum</name>
    <dbReference type="NCBI Taxonomy" id="2364126"/>
    <lineage>
        <taxon>Eukaryota</taxon>
        <taxon>Sar</taxon>
        <taxon>Alveolata</taxon>
        <taxon>Dinophyceae</taxon>
        <taxon>Prorocentrales</taxon>
        <taxon>Prorocentraceae</taxon>
        <taxon>Prorocentrum</taxon>
    </lineage>
</organism>
<feature type="region of interest" description="Disordered" evidence="1">
    <location>
        <begin position="39"/>
        <end position="68"/>
    </location>
</feature>
<feature type="domain" description="Carrier" evidence="2">
    <location>
        <begin position="152"/>
        <end position="229"/>
    </location>
</feature>
<dbReference type="InterPro" id="IPR036736">
    <property type="entry name" value="ACP-like_sf"/>
</dbReference>
<dbReference type="Gene3D" id="1.10.1200.10">
    <property type="entry name" value="ACP-like"/>
    <property type="match status" value="1"/>
</dbReference>
<dbReference type="SUPFAM" id="SSF52777">
    <property type="entry name" value="CoA-dependent acyltransferases"/>
    <property type="match status" value="2"/>
</dbReference>
<feature type="compositionally biased region" description="Low complexity" evidence="1">
    <location>
        <begin position="239"/>
        <end position="251"/>
    </location>
</feature>
<feature type="compositionally biased region" description="Low complexity" evidence="1">
    <location>
        <begin position="44"/>
        <end position="59"/>
    </location>
</feature>
<dbReference type="InterPro" id="IPR009081">
    <property type="entry name" value="PP-bd_ACP"/>
</dbReference>
<evidence type="ECO:0000256" key="1">
    <source>
        <dbReference type="SAM" id="MobiDB-lite"/>
    </source>
</evidence>
<evidence type="ECO:0000259" key="2">
    <source>
        <dbReference type="PROSITE" id="PS50075"/>
    </source>
</evidence>
<name>A0ABN9RNK9_9DINO</name>
<protein>
    <recommendedName>
        <fullName evidence="2">Carrier domain-containing protein</fullName>
    </recommendedName>
</protein>
<evidence type="ECO:0000313" key="4">
    <source>
        <dbReference type="Proteomes" id="UP001189429"/>
    </source>
</evidence>
<dbReference type="EMBL" id="CAUYUJ010007446">
    <property type="protein sequence ID" value="CAK0820771.1"/>
    <property type="molecule type" value="Genomic_DNA"/>
</dbReference>